<evidence type="ECO:0000256" key="7">
    <source>
        <dbReference type="HAMAP-Rule" id="MF_00258"/>
    </source>
</evidence>
<dbReference type="PROSITE" id="PS00923">
    <property type="entry name" value="ASP_GLU_RACEMASE_1"/>
    <property type="match status" value="1"/>
</dbReference>
<dbReference type="GO" id="GO:0009252">
    <property type="term" value="P:peptidoglycan biosynthetic process"/>
    <property type="evidence" value="ECO:0007669"/>
    <property type="project" value="UniProtKB-UniRule"/>
</dbReference>
<keyword evidence="6 7" id="KW-0961">Cell wall biogenesis/degradation</keyword>
<comment type="function">
    <text evidence="7">Provides the (R)-glutamate required for cell wall biosynthesis.</text>
</comment>
<dbReference type="UniPathway" id="UPA00219"/>
<dbReference type="GO" id="GO:0008360">
    <property type="term" value="P:regulation of cell shape"/>
    <property type="evidence" value="ECO:0007669"/>
    <property type="project" value="UniProtKB-KW"/>
</dbReference>
<evidence type="ECO:0000313" key="9">
    <source>
        <dbReference type="Proteomes" id="UP000033567"/>
    </source>
</evidence>
<dbReference type="NCBIfam" id="TIGR00067">
    <property type="entry name" value="glut_race"/>
    <property type="match status" value="1"/>
</dbReference>
<evidence type="ECO:0000256" key="3">
    <source>
        <dbReference type="ARBA" id="ARBA00022960"/>
    </source>
</evidence>
<comment type="pathway">
    <text evidence="7">Cell wall biogenesis; peptidoglycan biosynthesis.</text>
</comment>
<comment type="similarity">
    <text evidence="7">Belongs to the aspartate/glutamate racemases family.</text>
</comment>
<dbReference type="GO" id="GO:0008881">
    <property type="term" value="F:glutamate racemase activity"/>
    <property type="evidence" value="ECO:0007669"/>
    <property type="project" value="UniProtKB-UniRule"/>
</dbReference>
<keyword evidence="9" id="KW-1185">Reference proteome</keyword>
<dbReference type="HAMAP" id="MF_00258">
    <property type="entry name" value="Glu_racemase"/>
    <property type="match status" value="1"/>
</dbReference>
<feature type="binding site" evidence="7">
    <location>
        <begin position="75"/>
        <end position="76"/>
    </location>
    <ligand>
        <name>substrate</name>
    </ligand>
</feature>
<dbReference type="EMBL" id="JWMF01000004">
    <property type="protein sequence ID" value="KJY51651.1"/>
    <property type="molecule type" value="Genomic_DNA"/>
</dbReference>
<dbReference type="Proteomes" id="UP000033567">
    <property type="component" value="Unassembled WGS sequence"/>
</dbReference>
<evidence type="ECO:0000256" key="5">
    <source>
        <dbReference type="ARBA" id="ARBA00023235"/>
    </source>
</evidence>
<feature type="binding site" evidence="7">
    <location>
        <begin position="11"/>
        <end position="12"/>
    </location>
    <ligand>
        <name>substrate</name>
    </ligand>
</feature>
<sequence>MTSDAPIGIFDSGLGGLSVTAAIQKLLPQENLLYFGDSAYAPYGTKEPARIAQRCQVIGDRFMDQGVKAMVIACNTATSVCVDQMRQHYPVPVIGMEPALKLACTRGGGRPQRVLVTATPLTLKEAKFSRLMARFSGRHTILTQPCPDLVTIVESDRLNDQALVDATLHRYLDPYDLQTLDALVLGCTHFVFFRRSIARICPPGLALIDGNHGTARHLKDLLSQADALNPGPGPGRVEIANSDSSPAMLDLSKRLLASCRP</sequence>
<dbReference type="PANTHER" id="PTHR21198">
    <property type="entry name" value="GLUTAMATE RACEMASE"/>
    <property type="match status" value="1"/>
</dbReference>
<dbReference type="Pfam" id="PF01177">
    <property type="entry name" value="Asp_Glu_race"/>
    <property type="match status" value="1"/>
</dbReference>
<dbReference type="PATRIC" id="fig|1684.5.peg.489"/>
<dbReference type="GO" id="GO:0071555">
    <property type="term" value="P:cell wall organization"/>
    <property type="evidence" value="ECO:0007669"/>
    <property type="project" value="UniProtKB-KW"/>
</dbReference>
<keyword evidence="4 7" id="KW-0573">Peptidoglycan synthesis</keyword>
<dbReference type="PANTHER" id="PTHR21198:SF3">
    <property type="entry name" value="GLUTAMATE RACEMASE"/>
    <property type="match status" value="1"/>
</dbReference>
<name>A0A0F4L235_9BIFI</name>
<protein>
    <recommendedName>
        <fullName evidence="2 7">Glutamate racemase</fullName>
        <ecNumber evidence="2 7">5.1.1.3</ecNumber>
    </recommendedName>
</protein>
<feature type="binding site" evidence="7">
    <location>
        <begin position="188"/>
        <end position="189"/>
    </location>
    <ligand>
        <name>substrate</name>
    </ligand>
</feature>
<accession>A0A0F4L235</accession>
<dbReference type="InterPro" id="IPR004391">
    <property type="entry name" value="Glu_race"/>
</dbReference>
<evidence type="ECO:0000256" key="4">
    <source>
        <dbReference type="ARBA" id="ARBA00022984"/>
    </source>
</evidence>
<dbReference type="Gene3D" id="3.40.50.1860">
    <property type="match status" value="2"/>
</dbReference>
<dbReference type="InterPro" id="IPR015942">
    <property type="entry name" value="Asp/Glu/hydantoin_racemase"/>
</dbReference>
<feature type="binding site" evidence="7">
    <location>
        <begin position="43"/>
        <end position="44"/>
    </location>
    <ligand>
        <name>substrate</name>
    </ligand>
</feature>
<gene>
    <name evidence="7 8" type="primary">murI</name>
    <name evidence="8" type="ORF">JF70_04640</name>
</gene>
<dbReference type="SUPFAM" id="SSF53681">
    <property type="entry name" value="Aspartate/glutamate racemase"/>
    <property type="match status" value="2"/>
</dbReference>
<dbReference type="AlphaFoldDB" id="A0A0F4L235"/>
<reference evidence="8 9" key="1">
    <citation type="submission" date="2014-12" db="EMBL/GenBank/DDBJ databases">
        <title>Comparative genomics of the lactic acid bacteria isolated from the honey bee gut.</title>
        <authorList>
            <person name="Ellegaard K.M."/>
            <person name="Tamarit D."/>
            <person name="Javelind E."/>
            <person name="Olofsson T."/>
            <person name="Andersson S.G."/>
            <person name="Vasquez A."/>
        </authorList>
    </citation>
    <scope>NUCLEOTIDE SEQUENCE [LARGE SCALE GENOMIC DNA]</scope>
    <source>
        <strain evidence="8 9">Bin7</strain>
    </source>
</reference>
<dbReference type="EC" id="5.1.1.3" evidence="2 7"/>
<comment type="caution">
    <text evidence="8">The sequence shown here is derived from an EMBL/GenBank/DDBJ whole genome shotgun (WGS) entry which is preliminary data.</text>
</comment>
<proteinExistence type="inferred from homology"/>
<dbReference type="RefSeq" id="WP_045935145.1">
    <property type="nucleotide sequence ID" value="NZ_KQ033885.1"/>
</dbReference>
<evidence type="ECO:0000256" key="1">
    <source>
        <dbReference type="ARBA" id="ARBA00001602"/>
    </source>
</evidence>
<feature type="active site" description="Proton donor/acceptor" evidence="7">
    <location>
        <position position="187"/>
    </location>
</feature>
<dbReference type="InterPro" id="IPR001920">
    <property type="entry name" value="Asp/Glu_race"/>
</dbReference>
<keyword evidence="3 7" id="KW-0133">Cell shape</keyword>
<organism evidence="8 9">
    <name type="scientific">Bifidobacterium mellis</name>
    <dbReference type="NCBI Taxonomy" id="1293823"/>
    <lineage>
        <taxon>Bacteria</taxon>
        <taxon>Bacillati</taxon>
        <taxon>Actinomycetota</taxon>
        <taxon>Actinomycetes</taxon>
        <taxon>Bifidobacteriales</taxon>
        <taxon>Bifidobacteriaceae</taxon>
        <taxon>Bifidobacterium</taxon>
    </lineage>
</organism>
<comment type="catalytic activity">
    <reaction evidence="1 7">
        <text>L-glutamate = D-glutamate</text>
        <dbReference type="Rhea" id="RHEA:12813"/>
        <dbReference type="ChEBI" id="CHEBI:29985"/>
        <dbReference type="ChEBI" id="CHEBI:29986"/>
        <dbReference type="EC" id="5.1.1.3"/>
    </reaction>
</comment>
<keyword evidence="5 7" id="KW-0413">Isomerase</keyword>
<feature type="active site" description="Proton donor/acceptor" evidence="7">
    <location>
        <position position="74"/>
    </location>
</feature>
<evidence type="ECO:0000256" key="6">
    <source>
        <dbReference type="ARBA" id="ARBA00023316"/>
    </source>
</evidence>
<dbReference type="InterPro" id="IPR018187">
    <property type="entry name" value="Asp/Glu_racemase_AS_1"/>
</dbReference>
<evidence type="ECO:0000313" key="8">
    <source>
        <dbReference type="EMBL" id="KJY51651.1"/>
    </source>
</evidence>
<evidence type="ECO:0000256" key="2">
    <source>
        <dbReference type="ARBA" id="ARBA00013090"/>
    </source>
</evidence>